<organism evidence="1 2">
    <name type="scientific">Protopolystoma xenopodis</name>
    <dbReference type="NCBI Taxonomy" id="117903"/>
    <lineage>
        <taxon>Eukaryota</taxon>
        <taxon>Metazoa</taxon>
        <taxon>Spiralia</taxon>
        <taxon>Lophotrochozoa</taxon>
        <taxon>Platyhelminthes</taxon>
        <taxon>Monogenea</taxon>
        <taxon>Polyopisthocotylea</taxon>
        <taxon>Polystomatidea</taxon>
        <taxon>Polystomatidae</taxon>
        <taxon>Protopolystoma</taxon>
    </lineage>
</organism>
<reference evidence="1" key="1">
    <citation type="submission" date="2018-11" db="EMBL/GenBank/DDBJ databases">
        <authorList>
            <consortium name="Pathogen Informatics"/>
        </authorList>
    </citation>
    <scope>NUCLEOTIDE SEQUENCE</scope>
</reference>
<dbReference type="Proteomes" id="UP000784294">
    <property type="component" value="Unassembled WGS sequence"/>
</dbReference>
<dbReference type="OrthoDB" id="289038at2759"/>
<accession>A0A3S5ADH3</accession>
<comment type="caution">
    <text evidence="1">The sequence shown here is derived from an EMBL/GenBank/DDBJ whole genome shotgun (WGS) entry which is preliminary data.</text>
</comment>
<gene>
    <name evidence="1" type="ORF">PXEA_LOCUS14564</name>
</gene>
<proteinExistence type="predicted"/>
<keyword evidence="2" id="KW-1185">Reference proteome</keyword>
<dbReference type="AlphaFoldDB" id="A0A3S5ADH3"/>
<evidence type="ECO:0000313" key="1">
    <source>
        <dbReference type="EMBL" id="VEL21124.1"/>
    </source>
</evidence>
<sequence length="81" mass="9422">MLVYMHEASLSDLMRPVTPEEIPASLLHRLREERRAEAAKRRAKAEAHLYATLLLILEEDFHGWQVGKGIFHMPRVSLLFQ</sequence>
<protein>
    <submittedName>
        <fullName evidence="1">Uncharacterized protein</fullName>
    </submittedName>
</protein>
<dbReference type="EMBL" id="CAAALY010049709">
    <property type="protein sequence ID" value="VEL21124.1"/>
    <property type="molecule type" value="Genomic_DNA"/>
</dbReference>
<name>A0A3S5ADH3_9PLAT</name>
<evidence type="ECO:0000313" key="2">
    <source>
        <dbReference type="Proteomes" id="UP000784294"/>
    </source>
</evidence>